<proteinExistence type="predicted"/>
<reference evidence="1" key="1">
    <citation type="submission" date="2019-08" db="EMBL/GenBank/DDBJ databases">
        <authorList>
            <person name="Kucharzyk K."/>
            <person name="Murdoch R.W."/>
            <person name="Higgins S."/>
            <person name="Loffler F."/>
        </authorList>
    </citation>
    <scope>NUCLEOTIDE SEQUENCE</scope>
</reference>
<dbReference type="EMBL" id="VSSQ01024077">
    <property type="protein sequence ID" value="MPM71379.1"/>
    <property type="molecule type" value="Genomic_DNA"/>
</dbReference>
<sequence>MLDGKSLIVAFFENSLSLIGLEISKDKVIRIRNMKYDLRFMSIFLFLISEDIFKIKYINREKIQAMMPDFDLVNNKVK</sequence>
<gene>
    <name evidence="1" type="ORF">SDC9_118344</name>
</gene>
<protein>
    <submittedName>
        <fullName evidence="1">Uncharacterized protein</fullName>
    </submittedName>
</protein>
<comment type="caution">
    <text evidence="1">The sequence shown here is derived from an EMBL/GenBank/DDBJ whole genome shotgun (WGS) entry which is preliminary data.</text>
</comment>
<dbReference type="AlphaFoldDB" id="A0A645C169"/>
<accession>A0A645C169</accession>
<name>A0A645C169_9ZZZZ</name>
<evidence type="ECO:0000313" key="1">
    <source>
        <dbReference type="EMBL" id="MPM71379.1"/>
    </source>
</evidence>
<organism evidence="1">
    <name type="scientific">bioreactor metagenome</name>
    <dbReference type="NCBI Taxonomy" id="1076179"/>
    <lineage>
        <taxon>unclassified sequences</taxon>
        <taxon>metagenomes</taxon>
        <taxon>ecological metagenomes</taxon>
    </lineage>
</organism>